<name>A0A0A9X1G1_LYGHE</name>
<dbReference type="PANTHER" id="PTHR15976:SF16">
    <property type="entry name" value="ASTEROID DOMAIN-CONTAINING PROTEIN"/>
    <property type="match status" value="1"/>
</dbReference>
<dbReference type="AlphaFoldDB" id="A0A0A9X1G1"/>
<organism evidence="1">
    <name type="scientific">Lygus hesperus</name>
    <name type="common">Western plant bug</name>
    <dbReference type="NCBI Taxonomy" id="30085"/>
    <lineage>
        <taxon>Eukaryota</taxon>
        <taxon>Metazoa</taxon>
        <taxon>Ecdysozoa</taxon>
        <taxon>Arthropoda</taxon>
        <taxon>Hexapoda</taxon>
        <taxon>Insecta</taxon>
        <taxon>Pterygota</taxon>
        <taxon>Neoptera</taxon>
        <taxon>Paraneoptera</taxon>
        <taxon>Hemiptera</taxon>
        <taxon>Heteroptera</taxon>
        <taxon>Panheteroptera</taxon>
        <taxon>Cimicomorpha</taxon>
        <taxon>Miridae</taxon>
        <taxon>Mirini</taxon>
        <taxon>Lygus</taxon>
    </lineage>
</organism>
<gene>
    <name evidence="1" type="primary">FAM120B_6</name>
    <name evidence="1" type="ORF">CM83_35503</name>
</gene>
<accession>A0A0A9X1G1</accession>
<reference evidence="1" key="2">
    <citation type="submission" date="2014-07" db="EMBL/GenBank/DDBJ databases">
        <authorList>
            <person name="Hull J."/>
        </authorList>
    </citation>
    <scope>NUCLEOTIDE SEQUENCE</scope>
</reference>
<evidence type="ECO:0000313" key="1">
    <source>
        <dbReference type="EMBL" id="JAG10945.1"/>
    </source>
</evidence>
<dbReference type="EMBL" id="GBHO01032659">
    <property type="protein sequence ID" value="JAG10945.1"/>
    <property type="molecule type" value="Transcribed_RNA"/>
</dbReference>
<feature type="non-terminal residue" evidence="1">
    <location>
        <position position="1"/>
    </location>
</feature>
<dbReference type="PANTHER" id="PTHR15976">
    <property type="entry name" value="CONSTITUTIVE COACTIVATOR OF PEROXISOME PROLIFERATOR-ACTIVATED RECEPTOR GAMMA"/>
    <property type="match status" value="1"/>
</dbReference>
<dbReference type="GO" id="GO:0005634">
    <property type="term" value="C:nucleus"/>
    <property type="evidence" value="ECO:0007669"/>
    <property type="project" value="TreeGrafter"/>
</dbReference>
<sequence length="294" mass="33041">PKDDLECQTGIEKWDAVLQLVRDMHISGATPQLYGAVVRGIYNCSTCLEDYRLDDLPPNQVILRKLRQKIYGILLFDKPKIGDDAHVVRELAVSGPRSIDSYANNPAILPSVPHPGLVALWSNDDNPLDDVRWALLCDAVNIDHRLVRDSGIPLRLTIFLLTLKYLMDEGMKLQMFELNALISSAVVLVEYNTEKLKRLPTDPLDTRALRLYTLVARSYGSLILLNSSCGNPIPVQDAHAHNYQDGKLYHQSYRMAKNGSKISELCEHRNNHIEVFNAIFSILPVEKAVTADTV</sequence>
<dbReference type="InterPro" id="IPR026784">
    <property type="entry name" value="Coact_PPARg"/>
</dbReference>
<proteinExistence type="predicted"/>
<reference evidence="1" key="1">
    <citation type="journal article" date="2014" name="PLoS ONE">
        <title>Transcriptome-Based Identification of ABC Transporters in the Western Tarnished Plant Bug Lygus hesperus.</title>
        <authorList>
            <person name="Hull J.J."/>
            <person name="Chaney K."/>
            <person name="Geib S.M."/>
            <person name="Fabrick J.A."/>
            <person name="Brent C.S."/>
            <person name="Walsh D."/>
            <person name="Lavine L.C."/>
        </authorList>
    </citation>
    <scope>NUCLEOTIDE SEQUENCE</scope>
</reference>
<keyword evidence="1" id="KW-0675">Receptor</keyword>
<protein>
    <submittedName>
        <fullName evidence="1">Constitutive coactivator of peroxisome proliferator-activated receptor gamma</fullName>
    </submittedName>
</protein>